<dbReference type="InterPro" id="IPR036217">
    <property type="entry name" value="MethylDNA_cys_MeTrfase_DNAb"/>
</dbReference>
<dbReference type="SUPFAM" id="SSF53155">
    <property type="entry name" value="Methylated DNA-protein cysteine methyltransferase domain"/>
    <property type="match status" value="1"/>
</dbReference>
<evidence type="ECO:0000256" key="1">
    <source>
        <dbReference type="ARBA" id="ARBA00001286"/>
    </source>
</evidence>
<evidence type="ECO:0000313" key="9">
    <source>
        <dbReference type="EMBL" id="MDY5154171.1"/>
    </source>
</evidence>
<sequence length="256" mass="27734">MEGCVLKGSVQSPWGKIGLCASDTGIVHVHLPTRNHCGNPVFPGSLTPVNITLDNGAEHLRSEEGCAQQKDLSVEYSITEQSGAATPSEYINLSQKKLNAGTILHTAQTQLAEYFTGKRRIFTVPLDVHQFLRVPTGATNKEQVAQYADIVEQAKHLLPEDAYEFALVAKDFLNFTHRAQLSLSHVPYVKTATYKDIAGLAGNPKAVRAAGMGCASNLLPIFLPCHRIIRSGGNLGNYGGGVEMKRELLTIEGYFG</sequence>
<keyword evidence="5" id="KW-0234">DNA repair</keyword>
<dbReference type="EMBL" id="JAWNGC010000001">
    <property type="protein sequence ID" value="MDY5154171.1"/>
    <property type="molecule type" value="Genomic_DNA"/>
</dbReference>
<dbReference type="EMBL" id="JAWNGA010000004">
    <property type="protein sequence ID" value="MDY5132847.1"/>
    <property type="molecule type" value="Genomic_DNA"/>
</dbReference>
<feature type="domain" description="Methylated-DNA-[protein]-cysteine S-methyltransferase DNA binding" evidence="7">
    <location>
        <begin position="175"/>
        <end position="253"/>
    </location>
</feature>
<evidence type="ECO:0000259" key="7">
    <source>
        <dbReference type="Pfam" id="PF01035"/>
    </source>
</evidence>
<keyword evidence="4" id="KW-0227">DNA damage</keyword>
<keyword evidence="3 9" id="KW-0808">Transferase</keyword>
<dbReference type="Gene3D" id="3.30.160.70">
    <property type="entry name" value="Methylated DNA-protein cysteine methyltransferase domain"/>
    <property type="match status" value="1"/>
</dbReference>
<organism evidence="9 11">
    <name type="scientific">Actinotignum urinale</name>
    <dbReference type="NCBI Taxonomy" id="190146"/>
    <lineage>
        <taxon>Bacteria</taxon>
        <taxon>Bacillati</taxon>
        <taxon>Actinomycetota</taxon>
        <taxon>Actinomycetes</taxon>
        <taxon>Actinomycetales</taxon>
        <taxon>Actinomycetaceae</taxon>
        <taxon>Actinotignum</taxon>
    </lineage>
</organism>
<dbReference type="CDD" id="cd06445">
    <property type="entry name" value="ATase"/>
    <property type="match status" value="1"/>
</dbReference>
<dbReference type="InterPro" id="IPR001497">
    <property type="entry name" value="MethylDNA_cys_MeTrfase_AS"/>
</dbReference>
<dbReference type="EC" id="2.1.1.63" evidence="9"/>
<keyword evidence="2 9" id="KW-0489">Methyltransferase</keyword>
<name>A0AAW9HKJ4_9ACTO</name>
<evidence type="ECO:0000313" key="8">
    <source>
        <dbReference type="EMBL" id="MDY5132847.1"/>
    </source>
</evidence>
<dbReference type="PANTHER" id="PTHR10815">
    <property type="entry name" value="METHYLATED-DNA--PROTEIN-CYSTEINE METHYLTRANSFERASE"/>
    <property type="match status" value="1"/>
</dbReference>
<dbReference type="RefSeq" id="WP_320755096.1">
    <property type="nucleotide sequence ID" value="NZ_JAWNFQ010000002.1"/>
</dbReference>
<dbReference type="PROSITE" id="PS00374">
    <property type="entry name" value="MGMT"/>
    <property type="match status" value="1"/>
</dbReference>
<dbReference type="Gene3D" id="1.10.10.10">
    <property type="entry name" value="Winged helix-like DNA-binding domain superfamily/Winged helix DNA-binding domain"/>
    <property type="match status" value="1"/>
</dbReference>
<dbReference type="GO" id="GO:0032259">
    <property type="term" value="P:methylation"/>
    <property type="evidence" value="ECO:0007669"/>
    <property type="project" value="UniProtKB-KW"/>
</dbReference>
<dbReference type="Proteomes" id="UP001275049">
    <property type="component" value="Unassembled WGS sequence"/>
</dbReference>
<dbReference type="InterPro" id="IPR014048">
    <property type="entry name" value="MethylDNA_cys_MeTrfase_DNA-bd"/>
</dbReference>
<dbReference type="NCBIfam" id="TIGR00589">
    <property type="entry name" value="ogt"/>
    <property type="match status" value="1"/>
</dbReference>
<dbReference type="Proteomes" id="UP001281731">
    <property type="component" value="Unassembled WGS sequence"/>
</dbReference>
<dbReference type="GO" id="GO:0003908">
    <property type="term" value="F:methylated-DNA-[protein]-cysteine S-methyltransferase activity"/>
    <property type="evidence" value="ECO:0007669"/>
    <property type="project" value="UniProtKB-EC"/>
</dbReference>
<evidence type="ECO:0000256" key="3">
    <source>
        <dbReference type="ARBA" id="ARBA00022679"/>
    </source>
</evidence>
<protein>
    <submittedName>
        <fullName evidence="9">Methylated-DNA--[protein]-cysteine S-methyltransferase</fullName>
        <ecNumber evidence="9">2.1.1.63</ecNumber>
    </submittedName>
</protein>
<dbReference type="InterPro" id="IPR036631">
    <property type="entry name" value="MGMT_N_sf"/>
</dbReference>
<reference evidence="9 10" key="1">
    <citation type="submission" date="2023-10" db="EMBL/GenBank/DDBJ databases">
        <title>Whole Genome based description of the genera Actinobaculum and Actinotignum reveals a complex phylogenetic relationship within the species included in the genus Actinotignum.</title>
        <authorList>
            <person name="Jensen C.S."/>
            <person name="Dargis R."/>
            <person name="Kemp M."/>
            <person name="Christensen J.J."/>
        </authorList>
    </citation>
    <scope>NUCLEOTIDE SEQUENCE</scope>
    <source>
        <strain evidence="9">SLA_B511</strain>
        <strain evidence="8 10">SLA_B974</strain>
    </source>
</reference>
<proteinExistence type="predicted"/>
<keyword evidence="10" id="KW-1185">Reference proteome</keyword>
<dbReference type="SUPFAM" id="SSF46767">
    <property type="entry name" value="Methylated DNA-protein cysteine methyltransferase, C-terminal domain"/>
    <property type="match status" value="1"/>
</dbReference>
<evidence type="ECO:0000313" key="11">
    <source>
        <dbReference type="Proteomes" id="UP001281731"/>
    </source>
</evidence>
<dbReference type="AlphaFoldDB" id="A0AAW9HKJ4"/>
<dbReference type="GO" id="GO:0006281">
    <property type="term" value="P:DNA repair"/>
    <property type="evidence" value="ECO:0007669"/>
    <property type="project" value="UniProtKB-KW"/>
</dbReference>
<dbReference type="Pfam" id="PF01035">
    <property type="entry name" value="DNA_binding_1"/>
    <property type="match status" value="1"/>
</dbReference>
<evidence type="ECO:0000256" key="2">
    <source>
        <dbReference type="ARBA" id="ARBA00022603"/>
    </source>
</evidence>
<comment type="caution">
    <text evidence="9">The sequence shown here is derived from an EMBL/GenBank/DDBJ whole genome shotgun (WGS) entry which is preliminary data.</text>
</comment>
<dbReference type="PANTHER" id="PTHR10815:SF13">
    <property type="entry name" value="METHYLATED-DNA--PROTEIN-CYSTEINE METHYLTRANSFERASE"/>
    <property type="match status" value="1"/>
</dbReference>
<comment type="catalytic activity">
    <reaction evidence="1">
        <text>a 4-O-methyl-thymidine in DNA + L-cysteinyl-[protein] = a thymidine in DNA + S-methyl-L-cysteinyl-[protein]</text>
        <dbReference type="Rhea" id="RHEA:53428"/>
        <dbReference type="Rhea" id="RHEA-COMP:10131"/>
        <dbReference type="Rhea" id="RHEA-COMP:10132"/>
        <dbReference type="Rhea" id="RHEA-COMP:13555"/>
        <dbReference type="Rhea" id="RHEA-COMP:13556"/>
        <dbReference type="ChEBI" id="CHEBI:29950"/>
        <dbReference type="ChEBI" id="CHEBI:82612"/>
        <dbReference type="ChEBI" id="CHEBI:137386"/>
        <dbReference type="ChEBI" id="CHEBI:137387"/>
        <dbReference type="EC" id="2.1.1.63"/>
    </reaction>
</comment>
<evidence type="ECO:0000256" key="4">
    <source>
        <dbReference type="ARBA" id="ARBA00022763"/>
    </source>
</evidence>
<dbReference type="InterPro" id="IPR036388">
    <property type="entry name" value="WH-like_DNA-bd_sf"/>
</dbReference>
<gene>
    <name evidence="9" type="ORF">R6G80_00280</name>
    <name evidence="8" type="ORF">R6G86_03690</name>
</gene>
<comment type="catalytic activity">
    <reaction evidence="6">
        <text>a 6-O-methyl-2'-deoxyguanosine in DNA + L-cysteinyl-[protein] = S-methyl-L-cysteinyl-[protein] + a 2'-deoxyguanosine in DNA</text>
        <dbReference type="Rhea" id="RHEA:24000"/>
        <dbReference type="Rhea" id="RHEA-COMP:10131"/>
        <dbReference type="Rhea" id="RHEA-COMP:10132"/>
        <dbReference type="Rhea" id="RHEA-COMP:11367"/>
        <dbReference type="Rhea" id="RHEA-COMP:11368"/>
        <dbReference type="ChEBI" id="CHEBI:29950"/>
        <dbReference type="ChEBI" id="CHEBI:82612"/>
        <dbReference type="ChEBI" id="CHEBI:85445"/>
        <dbReference type="ChEBI" id="CHEBI:85448"/>
        <dbReference type="EC" id="2.1.1.63"/>
    </reaction>
</comment>
<accession>A0AAW9HKJ4</accession>
<evidence type="ECO:0000313" key="10">
    <source>
        <dbReference type="Proteomes" id="UP001275049"/>
    </source>
</evidence>
<evidence type="ECO:0000256" key="5">
    <source>
        <dbReference type="ARBA" id="ARBA00023204"/>
    </source>
</evidence>
<evidence type="ECO:0000256" key="6">
    <source>
        <dbReference type="ARBA" id="ARBA00049348"/>
    </source>
</evidence>